<dbReference type="InterPro" id="IPR052110">
    <property type="entry name" value="MCFD2-like"/>
</dbReference>
<keyword evidence="7" id="KW-1185">Reference proteome</keyword>
<evidence type="ECO:0000256" key="2">
    <source>
        <dbReference type="ARBA" id="ARBA00022737"/>
    </source>
</evidence>
<evidence type="ECO:0000256" key="4">
    <source>
        <dbReference type="SAM" id="SignalP"/>
    </source>
</evidence>
<dbReference type="InterPro" id="IPR057020">
    <property type="entry name" value="EF-hand_FSTL1"/>
</dbReference>
<organism evidence="6 7">
    <name type="scientific">Ciona savignyi</name>
    <name type="common">Pacific transparent sea squirt</name>
    <dbReference type="NCBI Taxonomy" id="51511"/>
    <lineage>
        <taxon>Eukaryota</taxon>
        <taxon>Metazoa</taxon>
        <taxon>Chordata</taxon>
        <taxon>Tunicata</taxon>
        <taxon>Ascidiacea</taxon>
        <taxon>Phlebobranchia</taxon>
        <taxon>Cionidae</taxon>
        <taxon>Ciona</taxon>
    </lineage>
</organism>
<dbReference type="AlphaFoldDB" id="H2YV23"/>
<reference evidence="6" key="2">
    <citation type="submission" date="2025-08" db="UniProtKB">
        <authorList>
            <consortium name="Ensembl"/>
        </authorList>
    </citation>
    <scope>IDENTIFICATION</scope>
</reference>
<dbReference type="InParanoid" id="H2YV23"/>
<proteinExistence type="predicted"/>
<reference evidence="6" key="3">
    <citation type="submission" date="2025-09" db="UniProtKB">
        <authorList>
            <consortium name="Ensembl"/>
        </authorList>
    </citation>
    <scope>IDENTIFICATION</scope>
</reference>
<dbReference type="GeneTree" id="ENSGT00940000154141"/>
<accession>H2YV23</accession>
<evidence type="ECO:0000256" key="3">
    <source>
        <dbReference type="ARBA" id="ARBA00022837"/>
    </source>
</evidence>
<keyword evidence="2" id="KW-0677">Repeat</keyword>
<sequence>METSYTLAALVLFVLIFKSTNGQANIAEQMDPSLDHNKAHLKEDLEGVIEKSPDEMNMNELQFHYFRQHDYDNDETLDGNEIVSSILHHAESSEDSAEHTDYRKFTDDQLATIIDDVLRYQDRNNDGKLDFHEYITPFQNTESQD</sequence>
<dbReference type="PROSITE" id="PS00018">
    <property type="entry name" value="EF_HAND_1"/>
    <property type="match status" value="1"/>
</dbReference>
<reference evidence="7" key="1">
    <citation type="submission" date="2003-08" db="EMBL/GenBank/DDBJ databases">
        <authorList>
            <person name="Birren B."/>
            <person name="Nusbaum C."/>
            <person name="Abebe A."/>
            <person name="Abouelleil A."/>
            <person name="Adekoya E."/>
            <person name="Ait-zahra M."/>
            <person name="Allen N."/>
            <person name="Allen T."/>
            <person name="An P."/>
            <person name="Anderson M."/>
            <person name="Anderson S."/>
            <person name="Arachchi H."/>
            <person name="Armbruster J."/>
            <person name="Bachantsang P."/>
            <person name="Baldwin J."/>
            <person name="Barry A."/>
            <person name="Bayul T."/>
            <person name="Blitshsteyn B."/>
            <person name="Bloom T."/>
            <person name="Blye J."/>
            <person name="Boguslavskiy L."/>
            <person name="Borowsky M."/>
            <person name="Boukhgalter B."/>
            <person name="Brunache A."/>
            <person name="Butler J."/>
            <person name="Calixte N."/>
            <person name="Calvo S."/>
            <person name="Camarata J."/>
            <person name="Campo K."/>
            <person name="Chang J."/>
            <person name="Cheshatsang Y."/>
            <person name="Citroen M."/>
            <person name="Collymore A."/>
            <person name="Considine T."/>
            <person name="Cook A."/>
            <person name="Cooke P."/>
            <person name="Corum B."/>
            <person name="Cuomo C."/>
            <person name="David R."/>
            <person name="Dawoe T."/>
            <person name="Degray S."/>
            <person name="Dodge S."/>
            <person name="Dooley K."/>
            <person name="Dorje P."/>
            <person name="Dorjee K."/>
            <person name="Dorris L."/>
            <person name="Duffey N."/>
            <person name="Dupes A."/>
            <person name="Elkins T."/>
            <person name="Engels R."/>
            <person name="Erickson J."/>
            <person name="Farina A."/>
            <person name="Faro S."/>
            <person name="Ferreira P."/>
            <person name="Fischer H."/>
            <person name="Fitzgerald M."/>
            <person name="Foley K."/>
            <person name="Gage D."/>
            <person name="Galagan J."/>
            <person name="Gearin G."/>
            <person name="Gnerre S."/>
            <person name="Gnirke A."/>
            <person name="Goyette A."/>
            <person name="Graham J."/>
            <person name="Grandbois E."/>
            <person name="Gyaltsen K."/>
            <person name="Hafez N."/>
            <person name="Hagopian D."/>
            <person name="Hagos B."/>
            <person name="Hall J."/>
            <person name="Hatcher B."/>
            <person name="Heller A."/>
            <person name="Higgins H."/>
            <person name="Honan T."/>
            <person name="Horn A."/>
            <person name="Houde N."/>
            <person name="Hughes L."/>
            <person name="Hulme W."/>
            <person name="Husby E."/>
            <person name="Iliev I."/>
            <person name="Jaffe D."/>
            <person name="Jones C."/>
            <person name="Kamal M."/>
            <person name="Kamat A."/>
            <person name="Kamvysselis M."/>
            <person name="Karlsson E."/>
            <person name="Kells C."/>
            <person name="Kieu A."/>
            <person name="Kisner P."/>
            <person name="Kodira C."/>
            <person name="Kulbokas E."/>
            <person name="Labutti K."/>
            <person name="Lama D."/>
            <person name="Landers T."/>
            <person name="Leger J."/>
            <person name="Levine S."/>
            <person name="Lewis D."/>
            <person name="Lewis T."/>
            <person name="Lindblad-toh K."/>
            <person name="Liu X."/>
            <person name="Lokyitsang T."/>
            <person name="Lokyitsang Y."/>
            <person name="Lucien O."/>
            <person name="Lui A."/>
            <person name="Ma L.J."/>
            <person name="Mabbitt R."/>
            <person name="Macdonald J."/>
            <person name="Maclean C."/>
            <person name="Major J."/>
            <person name="Manning J."/>
            <person name="Marabella R."/>
            <person name="Maru K."/>
            <person name="Matthews C."/>
            <person name="Mauceli E."/>
            <person name="Mccarthy M."/>
            <person name="Mcdonough S."/>
            <person name="Mcghee T."/>
            <person name="Meldrim J."/>
            <person name="Meneus L."/>
            <person name="Mesirov J."/>
            <person name="Mihalev A."/>
            <person name="Mihova T."/>
            <person name="Mikkelsen T."/>
            <person name="Mlenga V."/>
            <person name="Moru K."/>
            <person name="Mozes J."/>
            <person name="Mulrain L."/>
            <person name="Munson G."/>
            <person name="Naylor J."/>
            <person name="Newes C."/>
            <person name="Nguyen C."/>
            <person name="Nguyen N."/>
            <person name="Nguyen T."/>
            <person name="Nicol R."/>
            <person name="Nielsen C."/>
            <person name="Nizzari M."/>
            <person name="Norbu C."/>
            <person name="Norbu N."/>
            <person name="O'donnell P."/>
            <person name="Okoawo O."/>
            <person name="O'leary S."/>
            <person name="Omotosho B."/>
            <person name="O'neill K."/>
            <person name="Osman S."/>
            <person name="Parker S."/>
            <person name="Perrin D."/>
            <person name="Phunkhang P."/>
            <person name="Piqani B."/>
            <person name="Purcell S."/>
            <person name="Rachupka T."/>
            <person name="Ramasamy U."/>
            <person name="Rameau R."/>
            <person name="Ray V."/>
            <person name="Raymond C."/>
            <person name="Retta R."/>
            <person name="Richardson S."/>
            <person name="Rise C."/>
            <person name="Rodriguez J."/>
            <person name="Rogers J."/>
            <person name="Rogov P."/>
            <person name="Rutman M."/>
            <person name="Schupbach R."/>
            <person name="Seaman C."/>
            <person name="Settipalli S."/>
            <person name="Sharpe T."/>
            <person name="Sheridan J."/>
            <person name="Sherpa N."/>
            <person name="Shi J."/>
            <person name="Smirnov S."/>
            <person name="Smith C."/>
            <person name="Sougnez C."/>
            <person name="Spencer B."/>
            <person name="Stalker J."/>
            <person name="Stange-thomann N."/>
            <person name="Stavropoulos S."/>
            <person name="Stetson K."/>
            <person name="Stone C."/>
            <person name="Stone S."/>
            <person name="Stubbs M."/>
            <person name="Talamas J."/>
            <person name="Tchuinga P."/>
            <person name="Tenzing P."/>
            <person name="Tesfaye S."/>
            <person name="Theodore J."/>
            <person name="Thoulutsang Y."/>
            <person name="Topham K."/>
            <person name="Towey S."/>
            <person name="Tsamla T."/>
            <person name="Tsomo N."/>
            <person name="Vallee D."/>
            <person name="Vassiliev H."/>
            <person name="Venkataraman V."/>
            <person name="Vinson J."/>
            <person name="Vo A."/>
            <person name="Wade C."/>
            <person name="Wang S."/>
            <person name="Wangchuk T."/>
            <person name="Wangdi T."/>
            <person name="Whittaker C."/>
            <person name="Wilkinson J."/>
            <person name="Wu Y."/>
            <person name="Wyman D."/>
            <person name="Yadav S."/>
            <person name="Yang S."/>
            <person name="Yang X."/>
            <person name="Yeager S."/>
            <person name="Yee E."/>
            <person name="Young G."/>
            <person name="Zainoun J."/>
            <person name="Zembeck L."/>
            <person name="Zimmer A."/>
            <person name="Zody M."/>
            <person name="Lander E."/>
        </authorList>
    </citation>
    <scope>NUCLEOTIDE SEQUENCE [LARGE SCALE GENOMIC DNA]</scope>
</reference>
<dbReference type="FunCoup" id="H2YV23">
    <property type="interactions" value="8"/>
</dbReference>
<evidence type="ECO:0000313" key="7">
    <source>
        <dbReference type="Proteomes" id="UP000007875"/>
    </source>
</evidence>
<feature type="domain" description="EF-hand" evidence="5">
    <location>
        <begin position="109"/>
        <end position="144"/>
    </location>
</feature>
<dbReference type="Pfam" id="PF23564">
    <property type="entry name" value="EF-hand_FSTL1"/>
    <property type="match status" value="1"/>
</dbReference>
<dbReference type="InterPro" id="IPR002048">
    <property type="entry name" value="EF_hand_dom"/>
</dbReference>
<dbReference type="PANTHER" id="PTHR23104">
    <property type="entry name" value="MULTIPLE COAGULATION FACTOR DEFICIENCY PROTEIN 2 NEURAL STEM CELL DERIVED NEURONAL SURVIVAL PROTEIN"/>
    <property type="match status" value="1"/>
</dbReference>
<keyword evidence="3" id="KW-0106">Calcium</keyword>
<dbReference type="PROSITE" id="PS50222">
    <property type="entry name" value="EF_HAND_2"/>
    <property type="match status" value="1"/>
</dbReference>
<dbReference type="InterPro" id="IPR018247">
    <property type="entry name" value="EF_Hand_1_Ca_BS"/>
</dbReference>
<dbReference type="OMA" id="HTFHENR"/>
<name>H2YV23_CIOSA</name>
<dbReference type="SUPFAM" id="SSF47473">
    <property type="entry name" value="EF-hand"/>
    <property type="match status" value="1"/>
</dbReference>
<dbReference type="Gene3D" id="1.10.238.10">
    <property type="entry name" value="EF-hand"/>
    <property type="match status" value="1"/>
</dbReference>
<feature type="chain" id="PRO_5003578827" description="EF-hand domain-containing protein" evidence="4">
    <location>
        <begin position="23"/>
        <end position="145"/>
    </location>
</feature>
<dbReference type="PANTHER" id="PTHR23104:SF17">
    <property type="entry name" value="EF-HAND DOMAIN-CONTAINING PROTEIN"/>
    <property type="match status" value="1"/>
</dbReference>
<keyword evidence="1 4" id="KW-0732">Signal</keyword>
<protein>
    <recommendedName>
        <fullName evidence="5">EF-hand domain-containing protein</fullName>
    </recommendedName>
</protein>
<dbReference type="GO" id="GO:0005509">
    <property type="term" value="F:calcium ion binding"/>
    <property type="evidence" value="ECO:0007669"/>
    <property type="project" value="InterPro"/>
</dbReference>
<evidence type="ECO:0000259" key="5">
    <source>
        <dbReference type="PROSITE" id="PS50222"/>
    </source>
</evidence>
<dbReference type="eggNOG" id="KOG4065">
    <property type="taxonomic scope" value="Eukaryota"/>
</dbReference>
<dbReference type="HOGENOM" id="CLU_100744_1_1_1"/>
<evidence type="ECO:0000313" key="6">
    <source>
        <dbReference type="Ensembl" id="ENSCSAVP00000009183.1"/>
    </source>
</evidence>
<evidence type="ECO:0000256" key="1">
    <source>
        <dbReference type="ARBA" id="ARBA00022729"/>
    </source>
</evidence>
<dbReference type="STRING" id="51511.ENSCSAVP00000009183"/>
<dbReference type="Proteomes" id="UP000007875">
    <property type="component" value="Unassembled WGS sequence"/>
</dbReference>
<dbReference type="Ensembl" id="ENSCSAVT00000009300.1">
    <property type="protein sequence ID" value="ENSCSAVP00000009183.1"/>
    <property type="gene ID" value="ENSCSAVG00000005413.1"/>
</dbReference>
<dbReference type="InterPro" id="IPR011992">
    <property type="entry name" value="EF-hand-dom_pair"/>
</dbReference>
<feature type="signal peptide" evidence="4">
    <location>
        <begin position="1"/>
        <end position="22"/>
    </location>
</feature>